<organism evidence="1 2">
    <name type="scientific">Aureliella helgolandensis</name>
    <dbReference type="NCBI Taxonomy" id="2527968"/>
    <lineage>
        <taxon>Bacteria</taxon>
        <taxon>Pseudomonadati</taxon>
        <taxon>Planctomycetota</taxon>
        <taxon>Planctomycetia</taxon>
        <taxon>Pirellulales</taxon>
        <taxon>Pirellulaceae</taxon>
        <taxon>Aureliella</taxon>
    </lineage>
</organism>
<dbReference type="Proteomes" id="UP000318017">
    <property type="component" value="Chromosome"/>
</dbReference>
<evidence type="ECO:0000313" key="1">
    <source>
        <dbReference type="EMBL" id="QDV23515.1"/>
    </source>
</evidence>
<sequence length="51" mass="5682">MVKLLWLSKDCSYPQITPPCHGSNKTTAYGVSSARFFGRVPLRVADRLANQ</sequence>
<accession>A0A518G4I9</accession>
<keyword evidence="2" id="KW-1185">Reference proteome</keyword>
<dbReference type="AlphaFoldDB" id="A0A518G4I9"/>
<name>A0A518G4I9_9BACT</name>
<evidence type="ECO:0000313" key="2">
    <source>
        <dbReference type="Proteomes" id="UP000318017"/>
    </source>
</evidence>
<dbReference type="EMBL" id="CP036298">
    <property type="protein sequence ID" value="QDV23515.1"/>
    <property type="molecule type" value="Genomic_DNA"/>
</dbReference>
<gene>
    <name evidence="1" type="ORF">Q31a_18150</name>
</gene>
<protein>
    <submittedName>
        <fullName evidence="1">Uncharacterized protein</fullName>
    </submittedName>
</protein>
<proteinExistence type="predicted"/>
<reference evidence="1 2" key="1">
    <citation type="submission" date="2019-02" db="EMBL/GenBank/DDBJ databases">
        <title>Deep-cultivation of Planctomycetes and their phenomic and genomic characterization uncovers novel biology.</title>
        <authorList>
            <person name="Wiegand S."/>
            <person name="Jogler M."/>
            <person name="Boedeker C."/>
            <person name="Pinto D."/>
            <person name="Vollmers J."/>
            <person name="Rivas-Marin E."/>
            <person name="Kohn T."/>
            <person name="Peeters S.H."/>
            <person name="Heuer A."/>
            <person name="Rast P."/>
            <person name="Oberbeckmann S."/>
            <person name="Bunk B."/>
            <person name="Jeske O."/>
            <person name="Meyerdierks A."/>
            <person name="Storesund J.E."/>
            <person name="Kallscheuer N."/>
            <person name="Luecker S."/>
            <person name="Lage O.M."/>
            <person name="Pohl T."/>
            <person name="Merkel B.J."/>
            <person name="Hornburger P."/>
            <person name="Mueller R.-W."/>
            <person name="Bruemmer F."/>
            <person name="Labrenz M."/>
            <person name="Spormann A.M."/>
            <person name="Op den Camp H."/>
            <person name="Overmann J."/>
            <person name="Amann R."/>
            <person name="Jetten M.S.M."/>
            <person name="Mascher T."/>
            <person name="Medema M.H."/>
            <person name="Devos D.P."/>
            <person name="Kaster A.-K."/>
            <person name="Ovreas L."/>
            <person name="Rohde M."/>
            <person name="Galperin M.Y."/>
            <person name="Jogler C."/>
        </authorList>
    </citation>
    <scope>NUCLEOTIDE SEQUENCE [LARGE SCALE GENOMIC DNA]</scope>
    <source>
        <strain evidence="1 2">Q31a</strain>
    </source>
</reference>
<dbReference type="KEGG" id="ahel:Q31a_18150"/>